<evidence type="ECO:0000313" key="3">
    <source>
        <dbReference type="EMBL" id="KAB2590379.1"/>
    </source>
</evidence>
<gene>
    <name evidence="3" type="ORF">F5983_21560</name>
</gene>
<comment type="caution">
    <text evidence="3">The sequence shown here is derived from an EMBL/GenBank/DDBJ whole genome shotgun (WGS) entry which is preliminary data.</text>
</comment>
<comment type="similarity">
    <text evidence="1">Belongs to the AHA1 family.</text>
</comment>
<accession>A0A5N5EHL6</accession>
<organism evidence="3 4">
    <name type="scientific">Streptomyces arboris</name>
    <dbReference type="NCBI Taxonomy" id="2600619"/>
    <lineage>
        <taxon>Bacteria</taxon>
        <taxon>Bacillati</taxon>
        <taxon>Actinomycetota</taxon>
        <taxon>Actinomycetes</taxon>
        <taxon>Kitasatosporales</taxon>
        <taxon>Streptomycetaceae</taxon>
        <taxon>Streptomyces</taxon>
    </lineage>
</organism>
<feature type="domain" description="Activator of Hsp90 ATPase homologue 1/2-like C-terminal" evidence="2">
    <location>
        <begin position="27"/>
        <end position="142"/>
    </location>
</feature>
<keyword evidence="4" id="KW-1185">Reference proteome</keyword>
<dbReference type="Pfam" id="PF08327">
    <property type="entry name" value="AHSA1"/>
    <property type="match status" value="1"/>
</dbReference>
<sequence length="156" mass="16750">MSTTDENGNTQEAVQVPDILHSTLVRAAPEAVFDLLSSGTGWDKWFTNGSTFGPAEGSPVHLVWRGWSDDGSEVTDDGVVMECVPNERFAITWGTPPSLVTFTIAEHPDGTWLTVVETGLPQTAAGLARYGECAPGWGEALTLVRCYAEHGIRLST</sequence>
<protein>
    <submittedName>
        <fullName evidence="3">SRPBCC domain-containing protein</fullName>
    </submittedName>
</protein>
<dbReference type="Proteomes" id="UP000326907">
    <property type="component" value="Unassembled WGS sequence"/>
</dbReference>
<dbReference type="RefSeq" id="WP_151511785.1">
    <property type="nucleotide sequence ID" value="NZ_JBMVCA010000010.1"/>
</dbReference>
<evidence type="ECO:0000256" key="1">
    <source>
        <dbReference type="ARBA" id="ARBA00006817"/>
    </source>
</evidence>
<dbReference type="EMBL" id="VYUA01000020">
    <property type="protein sequence ID" value="KAB2590379.1"/>
    <property type="molecule type" value="Genomic_DNA"/>
</dbReference>
<dbReference type="SUPFAM" id="SSF55961">
    <property type="entry name" value="Bet v1-like"/>
    <property type="match status" value="1"/>
</dbReference>
<dbReference type="InterPro" id="IPR023393">
    <property type="entry name" value="START-like_dom_sf"/>
</dbReference>
<reference evidence="3 4" key="1">
    <citation type="submission" date="2019-09" db="EMBL/GenBank/DDBJ databases">
        <authorList>
            <person name="Liu P."/>
        </authorList>
    </citation>
    <scope>NUCLEOTIDE SEQUENCE [LARGE SCALE GENOMIC DNA]</scope>
    <source>
        <strain evidence="3 4">TRM68085</strain>
    </source>
</reference>
<dbReference type="Gene3D" id="3.30.530.20">
    <property type="match status" value="1"/>
</dbReference>
<dbReference type="CDD" id="cd07814">
    <property type="entry name" value="SRPBCC_CalC_Aha1-like"/>
    <property type="match status" value="1"/>
</dbReference>
<evidence type="ECO:0000313" key="4">
    <source>
        <dbReference type="Proteomes" id="UP000326907"/>
    </source>
</evidence>
<evidence type="ECO:0000259" key="2">
    <source>
        <dbReference type="Pfam" id="PF08327"/>
    </source>
</evidence>
<proteinExistence type="inferred from homology"/>
<dbReference type="InterPro" id="IPR013538">
    <property type="entry name" value="ASHA1/2-like_C"/>
</dbReference>
<dbReference type="AlphaFoldDB" id="A0A5N5EHL6"/>
<name>A0A5N5EHL6_9ACTN</name>